<dbReference type="Gene3D" id="3.30.200.20">
    <property type="entry name" value="Phosphorylase Kinase, domain 1"/>
    <property type="match status" value="1"/>
</dbReference>
<dbReference type="InterPro" id="IPR051035">
    <property type="entry name" value="Mito_inheritance_9"/>
</dbReference>
<feature type="non-terminal residue" evidence="2">
    <location>
        <position position="196"/>
    </location>
</feature>
<comment type="caution">
    <text evidence="2">The sequence shown here is derived from an EMBL/GenBank/DDBJ whole genome shotgun (WGS) entry which is preliminary data.</text>
</comment>
<feature type="domain" description="Aminoglycoside phosphotransferase" evidence="1">
    <location>
        <begin position="70"/>
        <end position="171"/>
    </location>
</feature>
<dbReference type="OrthoDB" id="10003767at2759"/>
<dbReference type="InterPro" id="IPR011009">
    <property type="entry name" value="Kinase-like_dom_sf"/>
</dbReference>
<dbReference type="PANTHER" id="PTHR36091:SF2">
    <property type="entry name" value="AMINOGLYCOSIDE PHOSPHOTRANSFERASE DOMAIN-CONTAINING PROTEIN"/>
    <property type="match status" value="1"/>
</dbReference>
<reference evidence="2" key="1">
    <citation type="submission" date="2022-11" db="EMBL/GenBank/DDBJ databases">
        <authorList>
            <person name="Petersen C."/>
        </authorList>
    </citation>
    <scope>NUCLEOTIDE SEQUENCE</scope>
    <source>
        <strain evidence="2">IBT 20477</strain>
    </source>
</reference>
<keyword evidence="3" id="KW-1185">Reference proteome</keyword>
<dbReference type="PANTHER" id="PTHR36091">
    <property type="entry name" value="ALTERED INHERITANCE OF MITOCHONDRIA PROTEIN 9, MITOCHONDRIAL"/>
    <property type="match status" value="1"/>
</dbReference>
<organism evidence="2 3">
    <name type="scientific">Penicillium cf. viridicatum</name>
    <dbReference type="NCBI Taxonomy" id="2972119"/>
    <lineage>
        <taxon>Eukaryota</taxon>
        <taxon>Fungi</taxon>
        <taxon>Dikarya</taxon>
        <taxon>Ascomycota</taxon>
        <taxon>Pezizomycotina</taxon>
        <taxon>Eurotiomycetes</taxon>
        <taxon>Eurotiomycetidae</taxon>
        <taxon>Eurotiales</taxon>
        <taxon>Aspergillaceae</taxon>
        <taxon>Penicillium</taxon>
    </lineage>
</organism>
<protein>
    <submittedName>
        <fullName evidence="2">Mitochondria protein Fmp29</fullName>
    </submittedName>
</protein>
<dbReference type="Proteomes" id="UP001150942">
    <property type="component" value="Unassembled WGS sequence"/>
</dbReference>
<evidence type="ECO:0000259" key="1">
    <source>
        <dbReference type="Pfam" id="PF01636"/>
    </source>
</evidence>
<evidence type="ECO:0000313" key="2">
    <source>
        <dbReference type="EMBL" id="KAJ5201323.1"/>
    </source>
</evidence>
<accession>A0A9W9MHC4</accession>
<dbReference type="CDD" id="cd05120">
    <property type="entry name" value="APH_ChoK_like"/>
    <property type="match status" value="1"/>
</dbReference>
<gene>
    <name evidence="2" type="ORF">N7449_006126</name>
</gene>
<reference evidence="2" key="2">
    <citation type="journal article" date="2023" name="IMA Fungus">
        <title>Comparative genomic study of the Penicillium genus elucidates a diverse pangenome and 15 lateral gene transfer events.</title>
        <authorList>
            <person name="Petersen C."/>
            <person name="Sorensen T."/>
            <person name="Nielsen M.R."/>
            <person name="Sondergaard T.E."/>
            <person name="Sorensen J.L."/>
            <person name="Fitzpatrick D.A."/>
            <person name="Frisvad J.C."/>
            <person name="Nielsen K.L."/>
        </authorList>
    </citation>
    <scope>NUCLEOTIDE SEQUENCE</scope>
    <source>
        <strain evidence="2">IBT 20477</strain>
    </source>
</reference>
<dbReference type="AlphaFoldDB" id="A0A9W9MHC4"/>
<name>A0A9W9MHC4_9EURO</name>
<dbReference type="Pfam" id="PF01636">
    <property type="entry name" value="APH"/>
    <property type="match status" value="1"/>
</dbReference>
<sequence>DTLLLEVYYPLSVCGNRWSVLGSLLCLLPPVITYPLVYQHSVRNSFKIPYDDGSRFNETDRLNERYFVEGGFNKVFLLRAKNGREVIARIPTPIAGPPYYTTASEVATMNFLRSILKLPVPEVLAYSVLSDNPIGAEYILMERVKGESLSLRWLSLTTDETKDIMTQIVDMERKIFDFYFPAYGSLYYKKDLDGET</sequence>
<evidence type="ECO:0000313" key="3">
    <source>
        <dbReference type="Proteomes" id="UP001150942"/>
    </source>
</evidence>
<dbReference type="InterPro" id="IPR002575">
    <property type="entry name" value="Aminoglycoside_PTrfase"/>
</dbReference>
<dbReference type="EMBL" id="JAPQKQ010000004">
    <property type="protein sequence ID" value="KAJ5201323.1"/>
    <property type="molecule type" value="Genomic_DNA"/>
</dbReference>
<dbReference type="GO" id="GO:0005739">
    <property type="term" value="C:mitochondrion"/>
    <property type="evidence" value="ECO:0007669"/>
    <property type="project" value="TreeGrafter"/>
</dbReference>
<proteinExistence type="predicted"/>
<dbReference type="SUPFAM" id="SSF56112">
    <property type="entry name" value="Protein kinase-like (PK-like)"/>
    <property type="match status" value="1"/>
</dbReference>